<dbReference type="SUPFAM" id="SSF55781">
    <property type="entry name" value="GAF domain-like"/>
    <property type="match status" value="1"/>
</dbReference>
<dbReference type="Gene3D" id="3.30.450.40">
    <property type="match status" value="1"/>
</dbReference>
<name>A0A128F6B0_9GAMM</name>
<dbReference type="AlphaFoldDB" id="A0A128F6B0"/>
<evidence type="ECO:0000313" key="2">
    <source>
        <dbReference type="EMBL" id="CZF81821.1"/>
    </source>
</evidence>
<proteinExistence type="predicted"/>
<dbReference type="PANTHER" id="PTHR38765:SF1">
    <property type="entry name" value="DUF484 DOMAIN-CONTAINING PROTEIN"/>
    <property type="match status" value="1"/>
</dbReference>
<sequence>MTELSKLKGPLAEALTEEAVAAFLKDNPDFFNRQPELAAQLRVPHAERGAVSLVEIQLGRLRERVAELEEDITQLMSIAAGNENLFRAFSHAHKALFVAESEDDIHKALLELANSLHLVVNLRLYNGVHHPLHRKSVDAVKAAHFCGQRIYLGRLRKVDGDHFVTQAPELGSYALVPVFKGKELGFLTFASQDGGHFQPSMDTLFVEQIAEHIAILLTKWQANE</sequence>
<accession>A0A128F6B0</accession>
<evidence type="ECO:0000256" key="1">
    <source>
        <dbReference type="SAM" id="Coils"/>
    </source>
</evidence>
<dbReference type="Proteomes" id="UP000073601">
    <property type="component" value="Unassembled WGS sequence"/>
</dbReference>
<keyword evidence="1" id="KW-0175">Coiled coil</keyword>
<protein>
    <recommendedName>
        <fullName evidence="4">3',5'-cyclic-nucleotide phosphodiesterase</fullName>
    </recommendedName>
</protein>
<feature type="coiled-coil region" evidence="1">
    <location>
        <begin position="51"/>
        <end position="78"/>
    </location>
</feature>
<dbReference type="InterPro" id="IPR029016">
    <property type="entry name" value="GAF-like_dom_sf"/>
</dbReference>
<dbReference type="EMBL" id="FIZY01000015">
    <property type="protein sequence ID" value="CZF81821.1"/>
    <property type="molecule type" value="Genomic_DNA"/>
</dbReference>
<dbReference type="RefSeq" id="WP_062708639.1">
    <property type="nucleotide sequence ID" value="NZ_CAWRCI010000015.1"/>
</dbReference>
<reference evidence="3" key="1">
    <citation type="submission" date="2016-02" db="EMBL/GenBank/DDBJ databases">
        <authorList>
            <person name="Rodrigo-Torres Lidia"/>
            <person name="Arahal R.David."/>
        </authorList>
    </citation>
    <scope>NUCLEOTIDE SEQUENCE [LARGE SCALE GENOMIC DNA]</scope>
    <source>
        <strain evidence="3">CECT 8713</strain>
    </source>
</reference>
<evidence type="ECO:0000313" key="3">
    <source>
        <dbReference type="Proteomes" id="UP000073601"/>
    </source>
</evidence>
<keyword evidence="3" id="KW-1185">Reference proteome</keyword>
<dbReference type="InterPro" id="IPR007435">
    <property type="entry name" value="DUF484"/>
</dbReference>
<dbReference type="Pfam" id="PF04340">
    <property type="entry name" value="DUF484"/>
    <property type="match status" value="1"/>
</dbReference>
<dbReference type="OrthoDB" id="8525200at2"/>
<organism evidence="2 3">
    <name type="scientific">Grimontia marina</name>
    <dbReference type="NCBI Taxonomy" id="646534"/>
    <lineage>
        <taxon>Bacteria</taxon>
        <taxon>Pseudomonadati</taxon>
        <taxon>Pseudomonadota</taxon>
        <taxon>Gammaproteobacteria</taxon>
        <taxon>Vibrionales</taxon>
        <taxon>Vibrionaceae</taxon>
        <taxon>Grimontia</taxon>
    </lineage>
</organism>
<evidence type="ECO:0008006" key="4">
    <source>
        <dbReference type="Google" id="ProtNLM"/>
    </source>
</evidence>
<dbReference type="PANTHER" id="PTHR38765">
    <property type="entry name" value="DUF484 DOMAIN-CONTAINING PROTEIN"/>
    <property type="match status" value="1"/>
</dbReference>
<gene>
    <name evidence="2" type="ORF">GMA8713_01986</name>
</gene>